<comment type="similarity">
    <text evidence="2">Belongs to the cytochrome P450 family.</text>
</comment>
<keyword evidence="3" id="KW-0479">Metal-binding</keyword>
<evidence type="ECO:0000256" key="2">
    <source>
        <dbReference type="ARBA" id="ARBA00010617"/>
    </source>
</evidence>
<evidence type="ECO:0000256" key="3">
    <source>
        <dbReference type="ARBA" id="ARBA00022723"/>
    </source>
</evidence>
<evidence type="ECO:0000256" key="5">
    <source>
        <dbReference type="ARBA" id="ARBA00023004"/>
    </source>
</evidence>
<evidence type="ECO:0008006" key="9">
    <source>
        <dbReference type="Google" id="ProtNLM"/>
    </source>
</evidence>
<evidence type="ECO:0000256" key="1">
    <source>
        <dbReference type="ARBA" id="ARBA00001971"/>
    </source>
</evidence>
<evidence type="ECO:0000256" key="6">
    <source>
        <dbReference type="ARBA" id="ARBA00023033"/>
    </source>
</evidence>
<dbReference type="GO" id="GO:0020037">
    <property type="term" value="F:heme binding"/>
    <property type="evidence" value="ECO:0007669"/>
    <property type="project" value="InterPro"/>
</dbReference>
<reference evidence="7" key="1">
    <citation type="journal article" date="2020" name="Stud. Mycol.">
        <title>101 Dothideomycetes genomes: a test case for predicting lifestyles and emergence of pathogens.</title>
        <authorList>
            <person name="Haridas S."/>
            <person name="Albert R."/>
            <person name="Binder M."/>
            <person name="Bloem J."/>
            <person name="Labutti K."/>
            <person name="Salamov A."/>
            <person name="Andreopoulos B."/>
            <person name="Baker S."/>
            <person name="Barry K."/>
            <person name="Bills G."/>
            <person name="Bluhm B."/>
            <person name="Cannon C."/>
            <person name="Castanera R."/>
            <person name="Culley D."/>
            <person name="Daum C."/>
            <person name="Ezra D."/>
            <person name="Gonzalez J."/>
            <person name="Henrissat B."/>
            <person name="Kuo A."/>
            <person name="Liang C."/>
            <person name="Lipzen A."/>
            <person name="Lutzoni F."/>
            <person name="Magnuson J."/>
            <person name="Mondo S."/>
            <person name="Nolan M."/>
            <person name="Ohm R."/>
            <person name="Pangilinan J."/>
            <person name="Park H.-J."/>
            <person name="Ramirez L."/>
            <person name="Alfaro M."/>
            <person name="Sun H."/>
            <person name="Tritt A."/>
            <person name="Yoshinaga Y."/>
            <person name="Zwiers L.-H."/>
            <person name="Turgeon B."/>
            <person name="Goodwin S."/>
            <person name="Spatafora J."/>
            <person name="Crous P."/>
            <person name="Grigoriev I."/>
        </authorList>
    </citation>
    <scope>NUCLEOTIDE SEQUENCE</scope>
    <source>
        <strain evidence="7">CBS 107.79</strain>
    </source>
</reference>
<dbReference type="GO" id="GO:0004497">
    <property type="term" value="F:monooxygenase activity"/>
    <property type="evidence" value="ECO:0007669"/>
    <property type="project" value="UniProtKB-KW"/>
</dbReference>
<dbReference type="GO" id="GO:0016705">
    <property type="term" value="F:oxidoreductase activity, acting on paired donors, with incorporation or reduction of molecular oxygen"/>
    <property type="evidence" value="ECO:0007669"/>
    <property type="project" value="InterPro"/>
</dbReference>
<dbReference type="InterPro" id="IPR047146">
    <property type="entry name" value="Cyt_P450_E_CYP52_fungi"/>
</dbReference>
<comment type="cofactor">
    <cofactor evidence="1">
        <name>heme</name>
        <dbReference type="ChEBI" id="CHEBI:30413"/>
    </cofactor>
</comment>
<keyword evidence="4" id="KW-0560">Oxidoreductase</keyword>
<evidence type="ECO:0000313" key="8">
    <source>
        <dbReference type="Proteomes" id="UP000800036"/>
    </source>
</evidence>
<dbReference type="OrthoDB" id="1470350at2759"/>
<sequence>MTIRKHLSQYLLVGPRAYYILRPENLEAILSTDFRGYGFGARASVFAPLLGHGIFTQEGAAWRHPQELLRKQFVNARLRRFDHFIEHVDNLIANIPSHGVVDLQPLFFKFTLDTTIRRQLFSSEHRSTVCEQMRIKTHETDDSQRASTLRRKD</sequence>
<dbReference type="SUPFAM" id="SSF48264">
    <property type="entry name" value="Cytochrome P450"/>
    <property type="match status" value="1"/>
</dbReference>
<keyword evidence="8" id="KW-1185">Reference proteome</keyword>
<organism evidence="7 8">
    <name type="scientific">Bimuria novae-zelandiae CBS 107.79</name>
    <dbReference type="NCBI Taxonomy" id="1447943"/>
    <lineage>
        <taxon>Eukaryota</taxon>
        <taxon>Fungi</taxon>
        <taxon>Dikarya</taxon>
        <taxon>Ascomycota</taxon>
        <taxon>Pezizomycotina</taxon>
        <taxon>Dothideomycetes</taxon>
        <taxon>Pleosporomycetidae</taxon>
        <taxon>Pleosporales</taxon>
        <taxon>Massarineae</taxon>
        <taxon>Didymosphaeriaceae</taxon>
        <taxon>Bimuria</taxon>
    </lineage>
</organism>
<evidence type="ECO:0000256" key="4">
    <source>
        <dbReference type="ARBA" id="ARBA00023002"/>
    </source>
</evidence>
<dbReference type="InterPro" id="IPR036396">
    <property type="entry name" value="Cyt_P450_sf"/>
</dbReference>
<dbReference type="PANTHER" id="PTHR24287">
    <property type="entry name" value="P450, PUTATIVE (EUROFUNG)-RELATED"/>
    <property type="match status" value="1"/>
</dbReference>
<keyword evidence="5" id="KW-0408">Iron</keyword>
<dbReference type="PANTHER" id="PTHR24287:SF18">
    <property type="entry name" value="CYTOCHROME P450 MONOOXYGENASE APDE-RELATED"/>
    <property type="match status" value="1"/>
</dbReference>
<dbReference type="Gene3D" id="1.10.630.10">
    <property type="entry name" value="Cytochrome P450"/>
    <property type="match status" value="1"/>
</dbReference>
<accession>A0A6A5UZ23</accession>
<dbReference type="EMBL" id="ML976724">
    <property type="protein sequence ID" value="KAF1968106.1"/>
    <property type="molecule type" value="Genomic_DNA"/>
</dbReference>
<name>A0A6A5UZ23_9PLEO</name>
<gene>
    <name evidence="7" type="ORF">BU23DRAFT_481462</name>
</gene>
<keyword evidence="6" id="KW-0503">Monooxygenase</keyword>
<proteinExistence type="inferred from homology"/>
<dbReference type="AlphaFoldDB" id="A0A6A5UZ23"/>
<evidence type="ECO:0000313" key="7">
    <source>
        <dbReference type="EMBL" id="KAF1968106.1"/>
    </source>
</evidence>
<dbReference type="GO" id="GO:0005506">
    <property type="term" value="F:iron ion binding"/>
    <property type="evidence" value="ECO:0007669"/>
    <property type="project" value="InterPro"/>
</dbReference>
<dbReference type="Proteomes" id="UP000800036">
    <property type="component" value="Unassembled WGS sequence"/>
</dbReference>
<protein>
    <recommendedName>
        <fullName evidence="9">Cytochrome P450</fullName>
    </recommendedName>
</protein>